<dbReference type="RefSeq" id="XP_007508765.1">
    <property type="nucleotide sequence ID" value="XM_007508703.1"/>
</dbReference>
<gene>
    <name evidence="1" type="ordered locus">Bathy15g00970</name>
</gene>
<reference evidence="1 2" key="1">
    <citation type="submission" date="2011-10" db="EMBL/GenBank/DDBJ databases">
        <authorList>
            <person name="Genoscope - CEA"/>
        </authorList>
    </citation>
    <scope>NUCLEOTIDE SEQUENCE [LARGE SCALE GENOMIC DNA]</scope>
    <source>
        <strain evidence="1 2">RCC 1105</strain>
    </source>
</reference>
<dbReference type="EMBL" id="FO082264">
    <property type="protein sequence ID" value="CCO19851.1"/>
    <property type="molecule type" value="Genomic_DNA"/>
</dbReference>
<organism evidence="1 2">
    <name type="scientific">Bathycoccus prasinos</name>
    <dbReference type="NCBI Taxonomy" id="41875"/>
    <lineage>
        <taxon>Eukaryota</taxon>
        <taxon>Viridiplantae</taxon>
        <taxon>Chlorophyta</taxon>
        <taxon>Mamiellophyceae</taxon>
        <taxon>Mamiellales</taxon>
        <taxon>Bathycoccaceae</taxon>
        <taxon>Bathycoccus</taxon>
    </lineage>
</organism>
<evidence type="ECO:0000313" key="1">
    <source>
        <dbReference type="EMBL" id="CCO19851.1"/>
    </source>
</evidence>
<name>K8EP73_9CHLO</name>
<protein>
    <submittedName>
        <fullName evidence="1">Uncharacterized protein</fullName>
    </submittedName>
</protein>
<dbReference type="Proteomes" id="UP000198341">
    <property type="component" value="Chromosome 15"/>
</dbReference>
<evidence type="ECO:0000313" key="2">
    <source>
        <dbReference type="Proteomes" id="UP000198341"/>
    </source>
</evidence>
<proteinExistence type="predicted"/>
<dbReference type="Gene3D" id="3.40.50.720">
    <property type="entry name" value="NAD(P)-binding Rossmann-like Domain"/>
    <property type="match status" value="1"/>
</dbReference>
<accession>K8EP73</accession>
<dbReference type="GeneID" id="19011575"/>
<dbReference type="AlphaFoldDB" id="K8EP73"/>
<sequence length="273" mass="30474">MYFFVAAATTSESAKIEMQDQFASYFLGERLSIERLDLKSHVAVGEWKDKILFTHGRTPDIVVANVGKLPQTVAESMHETSCAPRMWAEKPQHWARSCDDMKGVLNVQSAFAGTMVCGDEKVLGKGWMSLRSPEECSCHVRPRKIVNVTQVIHPPCVHAVAPYRVSLASIQAATKMLARDFKGEKAEEEVICASIDPGCLPGMTCGMPPQNQYQPVQKDKLRDEQFEKHGITEREKYTQWAKAFVPFVLNLEKPQNGKALHLPGFPGVPALKY</sequence>
<dbReference type="KEGG" id="bpg:Bathy15g00970"/>
<dbReference type="STRING" id="41875.K8EP73"/>
<keyword evidence="2" id="KW-1185">Reference proteome</keyword>